<dbReference type="PANTHER" id="PTHR10887">
    <property type="entry name" value="DNA2/NAM7 HELICASE FAMILY"/>
    <property type="match status" value="1"/>
</dbReference>
<dbReference type="GO" id="GO:0031048">
    <property type="term" value="P:regulatory ncRNA-mediated heterochromatin formation"/>
    <property type="evidence" value="ECO:0007669"/>
    <property type="project" value="TreeGrafter"/>
</dbReference>
<dbReference type="InterPro" id="IPR046439">
    <property type="entry name" value="ZF_RZ_dom"/>
</dbReference>
<keyword evidence="5" id="KW-0067">ATP-binding</keyword>
<dbReference type="Gene3D" id="4.10.1000.10">
    <property type="entry name" value="Zinc finger, CCCH-type"/>
    <property type="match status" value="1"/>
</dbReference>
<organism evidence="11 12">
    <name type="scientific">Aureobasidium pullulans</name>
    <name type="common">Black yeast</name>
    <name type="synonym">Pullularia pullulans</name>
    <dbReference type="NCBI Taxonomy" id="5580"/>
    <lineage>
        <taxon>Eukaryota</taxon>
        <taxon>Fungi</taxon>
        <taxon>Dikarya</taxon>
        <taxon>Ascomycota</taxon>
        <taxon>Pezizomycotina</taxon>
        <taxon>Dothideomycetes</taxon>
        <taxon>Dothideomycetidae</taxon>
        <taxon>Dothideales</taxon>
        <taxon>Saccotheciaceae</taxon>
        <taxon>Aureobasidium</taxon>
    </lineage>
</organism>
<dbReference type="GO" id="GO:0004386">
    <property type="term" value="F:helicase activity"/>
    <property type="evidence" value="ECO:0007669"/>
    <property type="project" value="InterPro"/>
</dbReference>
<keyword evidence="5" id="KW-0347">Helicase</keyword>
<evidence type="ECO:0000256" key="1">
    <source>
        <dbReference type="ARBA" id="ARBA00004496"/>
    </source>
</evidence>
<dbReference type="InterPro" id="IPR041677">
    <property type="entry name" value="DNA2/NAM7_AAA_11"/>
</dbReference>
<keyword evidence="5" id="KW-0378">Hydrolase</keyword>
<evidence type="ECO:0000313" key="12">
    <source>
        <dbReference type="Proteomes" id="UP000308802"/>
    </source>
</evidence>
<dbReference type="PROSITE" id="PS51981">
    <property type="entry name" value="ZF_RZ"/>
    <property type="match status" value="1"/>
</dbReference>
<keyword evidence="3 8" id="KW-0479">Metal-binding</keyword>
<evidence type="ECO:0000259" key="10">
    <source>
        <dbReference type="PROSITE" id="PS51981"/>
    </source>
</evidence>
<proteinExistence type="predicted"/>
<evidence type="ECO:0000259" key="9">
    <source>
        <dbReference type="PROSITE" id="PS50103"/>
    </source>
</evidence>
<dbReference type="GO" id="GO:0002376">
    <property type="term" value="P:immune system process"/>
    <property type="evidence" value="ECO:0007669"/>
    <property type="project" value="UniProtKB-KW"/>
</dbReference>
<keyword evidence="6 8" id="KW-0862">Zinc</keyword>
<evidence type="ECO:0000256" key="3">
    <source>
        <dbReference type="ARBA" id="ARBA00022723"/>
    </source>
</evidence>
<feature type="domain" description="C3H1-type" evidence="9">
    <location>
        <begin position="38"/>
        <end position="66"/>
    </location>
</feature>
<keyword evidence="2" id="KW-0963">Cytoplasm</keyword>
<evidence type="ECO:0000256" key="8">
    <source>
        <dbReference type="PROSITE-ProRule" id="PRU00723"/>
    </source>
</evidence>
<evidence type="ECO:0000256" key="4">
    <source>
        <dbReference type="ARBA" id="ARBA00022771"/>
    </source>
</evidence>
<dbReference type="PROSITE" id="PS50103">
    <property type="entry name" value="ZF_C3H1"/>
    <property type="match status" value="2"/>
</dbReference>
<dbReference type="PANTHER" id="PTHR10887:SF445">
    <property type="entry name" value="NFX1-TYPE ZINC FINGER-CONTAINING PROTEIN 1"/>
    <property type="match status" value="1"/>
</dbReference>
<reference evidence="11 12" key="1">
    <citation type="submission" date="2018-10" db="EMBL/GenBank/DDBJ databases">
        <title>Fifty Aureobasidium pullulans genomes reveal a recombining polyextremotolerant generalist.</title>
        <authorList>
            <person name="Gostincar C."/>
            <person name="Turk M."/>
            <person name="Zajc J."/>
            <person name="Gunde-Cimerman N."/>
        </authorList>
    </citation>
    <scope>NUCLEOTIDE SEQUENCE [LARGE SCALE GENOMIC DNA]</scope>
    <source>
        <strain evidence="11 12">EXF-10659</strain>
    </source>
</reference>
<dbReference type="Pfam" id="PF13087">
    <property type="entry name" value="AAA_12"/>
    <property type="match status" value="1"/>
</dbReference>
<dbReference type="Pfam" id="PF20173">
    <property type="entry name" value="ZnF_RZ-type"/>
    <property type="match status" value="1"/>
</dbReference>
<dbReference type="InterPro" id="IPR045055">
    <property type="entry name" value="DNA2/NAM7-like"/>
</dbReference>
<evidence type="ECO:0000256" key="6">
    <source>
        <dbReference type="ARBA" id="ARBA00022833"/>
    </source>
</evidence>
<feature type="domain" description="RZ-type" evidence="10">
    <location>
        <begin position="1627"/>
        <end position="1699"/>
    </location>
</feature>
<comment type="subcellular location">
    <subcellularLocation>
        <location evidence="1">Cytoplasm</location>
    </subcellularLocation>
</comment>
<dbReference type="Pfam" id="PF13086">
    <property type="entry name" value="AAA_11"/>
    <property type="match status" value="1"/>
</dbReference>
<dbReference type="Proteomes" id="UP000308802">
    <property type="component" value="Unassembled WGS sequence"/>
</dbReference>
<keyword evidence="7" id="KW-0391">Immunity</keyword>
<name>A0A4S8ZKC5_AURPU</name>
<dbReference type="GO" id="GO:0031380">
    <property type="term" value="C:nuclear RNA-directed RNA polymerase complex"/>
    <property type="evidence" value="ECO:0007669"/>
    <property type="project" value="TreeGrafter"/>
</dbReference>
<evidence type="ECO:0000256" key="5">
    <source>
        <dbReference type="ARBA" id="ARBA00022806"/>
    </source>
</evidence>
<dbReference type="InterPro" id="IPR047187">
    <property type="entry name" value="SF1_C_Upf1"/>
</dbReference>
<dbReference type="SUPFAM" id="SSF90229">
    <property type="entry name" value="CCCH zinc finger"/>
    <property type="match status" value="1"/>
</dbReference>
<dbReference type="InterPro" id="IPR041679">
    <property type="entry name" value="DNA2/NAM7-like_C"/>
</dbReference>
<dbReference type="Pfam" id="PF00642">
    <property type="entry name" value="zf-CCCH"/>
    <property type="match status" value="1"/>
</dbReference>
<dbReference type="GO" id="GO:0008270">
    <property type="term" value="F:zinc ion binding"/>
    <property type="evidence" value="ECO:0007669"/>
    <property type="project" value="UniProtKB-KW"/>
</dbReference>
<gene>
    <name evidence="11" type="ORF">D6D19_09329</name>
</gene>
<dbReference type="SMART" id="SM00356">
    <property type="entry name" value="ZnF_C3H1"/>
    <property type="match status" value="2"/>
</dbReference>
<evidence type="ECO:0008006" key="13">
    <source>
        <dbReference type="Google" id="ProtNLM"/>
    </source>
</evidence>
<dbReference type="CDD" id="cd17936">
    <property type="entry name" value="EEXXEc_NFX1"/>
    <property type="match status" value="1"/>
</dbReference>
<keyword evidence="5" id="KW-0547">Nucleotide-binding</keyword>
<evidence type="ECO:0000256" key="2">
    <source>
        <dbReference type="ARBA" id="ARBA00022490"/>
    </source>
</evidence>
<dbReference type="InterPro" id="IPR036855">
    <property type="entry name" value="Znf_CCCH_sf"/>
</dbReference>
<dbReference type="Gene3D" id="3.40.50.300">
    <property type="entry name" value="P-loop containing nucleotide triphosphate hydrolases"/>
    <property type="match status" value="2"/>
</dbReference>
<feature type="zinc finger region" description="C3H1-type" evidence="8">
    <location>
        <begin position="3"/>
        <end position="31"/>
    </location>
</feature>
<dbReference type="FunFam" id="3.40.50.300:FF:001660">
    <property type="entry name" value="NF-X1 finger and helicase protein, putative"/>
    <property type="match status" value="1"/>
</dbReference>
<protein>
    <recommendedName>
        <fullName evidence="13">NFX1-type zinc finger-containing protein 1</fullName>
    </recommendedName>
</protein>
<accession>A0A4S8ZKC5</accession>
<dbReference type="InterPro" id="IPR000571">
    <property type="entry name" value="Znf_CCCH"/>
</dbReference>
<dbReference type="SUPFAM" id="SSF52540">
    <property type="entry name" value="P-loop containing nucleoside triphosphate hydrolases"/>
    <property type="match status" value="1"/>
</dbReference>
<dbReference type="CDD" id="cd18808">
    <property type="entry name" value="SF1_C_Upf1"/>
    <property type="match status" value="1"/>
</dbReference>
<evidence type="ECO:0000256" key="7">
    <source>
        <dbReference type="ARBA" id="ARBA00022859"/>
    </source>
</evidence>
<dbReference type="EMBL" id="QZAO01000510">
    <property type="protein sequence ID" value="THW66498.1"/>
    <property type="molecule type" value="Genomic_DNA"/>
</dbReference>
<feature type="zinc finger region" description="C3H1-type" evidence="8">
    <location>
        <begin position="38"/>
        <end position="66"/>
    </location>
</feature>
<keyword evidence="4 8" id="KW-0863">Zinc-finger</keyword>
<feature type="domain" description="C3H1-type" evidence="9">
    <location>
        <begin position="3"/>
        <end position="31"/>
    </location>
</feature>
<sequence length="1705" mass="191115">MERNRRGVCHAFQKHGKCRFGAQCKFSHDTSATNQEHNSSSRPCRLFSTSQGCKYGTACKFSHDGAGKQHDNLPRDDDTVSHELDTWKKEVTQRQPLGFGLGRFFDQALQLVNLENACRQDVIRSLASDRGLNKVLELVSQNFGGMSEKAMKHAFSTQIVPFFRALSEEHVMSSPLLERHLGDICLFLYGVGGSRGEKLFAAVIQALTTMMHEPNIAFFTSLEATLAVLSKIIEFASTAKVTPIYEAYATTLAAMVMPQVDEATDLLRCQAERHLDSINKRLGIGKVIRNITNTQDQNVERSIFALQRSYPGKLANERPRHDNDFESIDDIQIMPTSEEIRSTHAEYLPLQDPSSWHKQGIPGLLDRHFRLLREDTVGQLRDSARVELEALQEARPSHAHSSNSSLKKHTYHNALVEFPKFDSLKGLEFVISFDQPFELLARSKEKRQDWWDDSKRLEGDALVCLISSTQAVVFCSVCFPDDRSRRPKKEEGDAPDPHDNITTSCENRVRVIARPVEMSEESIGHILGTFSQTRFQGGRSLVEFPGVLLPAFLPTLTALKAISRNNDLPFSDFIAPLGAGEVDAVNVPPPVYAQRAGFRFRLDAITQDENHSFDPSAVKSSDIENLQKTSALDETQASALLSSLSRSFALIQGPPGTGKSYTGVALVKTLVNNRKIGKLGPILVVTFTNHALDQSLEHLLDQGITQIVRLGSRSKSERLTDLNLRKVADKAGKTKVEKSEYGRTRGQMRDEARAVTEHLEEMSSDIQSIRAYLARNNVRHDTQLFGDEVDEEGFTKVHHGSSEDRLRAWLHGGRHIHRDLPTQNIAEIANVDNLSNSERRKLYNYWLRKGRTSLLEAIMDRVEQFDDLKSNLDDIRNELDLRVLEQAEVVGVTTSGLARNLSLLRRLPSKILLCEEAGEVLESHLLTALLPSIEHTILIGDHLQLRPHVQCYELSQESIQGRQYALDTSLFERLVTAADGGVRLPFSRLDTQRRMHPSIAELVRSTLYPTLSDAPSTLVHPEGAGMRKRLFWLDHQYPESHGGLQSTSHTNDYEVEMTTALVSHLIKQGTYKPEAIAVLTPYLGQLRKLRLRMQSSFEVLLDDRDVKSLQDEGLDDGGAQSRAPLAPGVQKGSIASAVRIATVDNFQGEEAEVVVISLVRSNKEQKCGFLRTSNRINVLLSRAKNGMFIIGNSATTQHIPMWTEVLQLLQMNGNFGDALELACPRHIADDMRVTEPDDFIRLAPDGGCCPSIDGAPCPGEKFCQECCSEEVKSRVVDLIMMSTYSDVDLNEEPCIFPACGHFYTIGTMDGHLGLSEHYVMDVNGLPVAPRAPEDSLDVDKTRMVCPDCRRSLRDIPRYGRIVRRALLIQSTLKFITWSNNEYVIAYDNFSRVQETLSATFEEAKSAEIDLHLIGSRVEQMRTIKQRLSGTRYGEIIALRHNIDNLRGLVSKDEQPFKRVQELVRYARVVQKQAQSDFKFDDSVILQTRCSALTTALLLRCDLMILSDVLSVRSSKAIPVDTVTTVDFSKNRRDCETLFQVADQGQHHLQQAEALIFWAQFAALEVSWLSANSEDSDTTAVDILRATARERLVQARNFCAEHLQARVVHSEIEEVEKMLRESTFYSPVTNEEMKNVVAAMAREFRGTGHWYRCENGHPFTVGECGMPMQTARCPQCGGLIGGQSHQPAAGVTHANDLEREFGNMRL</sequence>
<dbReference type="InterPro" id="IPR027417">
    <property type="entry name" value="P-loop_NTPase"/>
</dbReference>
<evidence type="ECO:0000313" key="11">
    <source>
        <dbReference type="EMBL" id="THW66498.1"/>
    </source>
</evidence>
<dbReference type="GO" id="GO:0005737">
    <property type="term" value="C:cytoplasm"/>
    <property type="evidence" value="ECO:0007669"/>
    <property type="project" value="UniProtKB-SubCell"/>
</dbReference>
<comment type="caution">
    <text evidence="11">The sequence shown here is derived from an EMBL/GenBank/DDBJ whole genome shotgun (WGS) entry which is preliminary data.</text>
</comment>